<dbReference type="InterPro" id="IPR011011">
    <property type="entry name" value="Znf_FYVE_PHD"/>
</dbReference>
<evidence type="ECO:0000256" key="16">
    <source>
        <dbReference type="ARBA" id="ARBA00023288"/>
    </source>
</evidence>
<keyword evidence="7" id="KW-0808">Transferase</keyword>
<dbReference type="Gene3D" id="3.30.40.10">
    <property type="entry name" value="Zinc/RING finger domain, C3HC4 (zinc finger)"/>
    <property type="match status" value="2"/>
</dbReference>
<evidence type="ECO:0000256" key="18">
    <source>
        <dbReference type="SAM" id="MobiDB-lite"/>
    </source>
</evidence>
<keyword evidence="22" id="KW-1185">Reference proteome</keyword>
<protein>
    <recommendedName>
        <fullName evidence="6">RING-type E3 ubiquitin transferase</fullName>
        <ecNumber evidence="6">2.3.2.27</ecNumber>
    </recommendedName>
</protein>
<evidence type="ECO:0000256" key="12">
    <source>
        <dbReference type="ARBA" id="ARBA00022786"/>
    </source>
</evidence>
<feature type="domain" description="RING-type" evidence="19">
    <location>
        <begin position="329"/>
        <end position="372"/>
    </location>
</feature>
<dbReference type="GO" id="GO:0005768">
    <property type="term" value="C:endosome"/>
    <property type="evidence" value="ECO:0007669"/>
    <property type="project" value="UniProtKB-SubCell"/>
</dbReference>
<evidence type="ECO:0000256" key="9">
    <source>
        <dbReference type="ARBA" id="ARBA00022723"/>
    </source>
</evidence>
<keyword evidence="10" id="KW-0967">Endosome</keyword>
<dbReference type="PANTHER" id="PTHR46661">
    <property type="entry name" value="E3 UBIQUITIN-PROTEIN LIGASE ZNRF1-LIKE PROTEIN"/>
    <property type="match status" value="1"/>
</dbReference>
<dbReference type="SMART" id="SM00184">
    <property type="entry name" value="RING"/>
    <property type="match status" value="1"/>
</dbReference>
<dbReference type="OMA" id="CWCKFHE"/>
<keyword evidence="12" id="KW-0833">Ubl conjugation pathway</keyword>
<evidence type="ECO:0000256" key="5">
    <source>
        <dbReference type="ARBA" id="ARBA00004906"/>
    </source>
</evidence>
<feature type="compositionally biased region" description="Pro residues" evidence="18">
    <location>
        <begin position="216"/>
        <end position="225"/>
    </location>
</feature>
<evidence type="ECO:0000256" key="15">
    <source>
        <dbReference type="ARBA" id="ARBA00023228"/>
    </source>
</evidence>
<evidence type="ECO:0000256" key="1">
    <source>
        <dbReference type="ARBA" id="ARBA00000900"/>
    </source>
</evidence>
<keyword evidence="13" id="KW-0862">Zinc</keyword>
<dbReference type="SMART" id="SM00064">
    <property type="entry name" value="FYVE"/>
    <property type="match status" value="1"/>
</dbReference>
<evidence type="ECO:0000259" key="20">
    <source>
        <dbReference type="PROSITE" id="PS50178"/>
    </source>
</evidence>
<name>M2NL37_BAUPA</name>
<dbReference type="PROSITE" id="PS50178">
    <property type="entry name" value="ZF_FYVE"/>
    <property type="match status" value="1"/>
</dbReference>
<evidence type="ECO:0000256" key="7">
    <source>
        <dbReference type="ARBA" id="ARBA00022679"/>
    </source>
</evidence>
<keyword evidence="16" id="KW-0449">Lipoprotein</keyword>
<dbReference type="GO" id="GO:0061630">
    <property type="term" value="F:ubiquitin protein ligase activity"/>
    <property type="evidence" value="ECO:0007669"/>
    <property type="project" value="UniProtKB-EC"/>
</dbReference>
<dbReference type="eggNOG" id="KOG1729">
    <property type="taxonomic scope" value="Eukaryota"/>
</dbReference>
<feature type="compositionally biased region" description="Low complexity" evidence="18">
    <location>
        <begin position="51"/>
        <end position="60"/>
    </location>
</feature>
<dbReference type="PROSITE" id="PS50089">
    <property type="entry name" value="ZF_RING_2"/>
    <property type="match status" value="1"/>
</dbReference>
<dbReference type="InterPro" id="IPR013083">
    <property type="entry name" value="Znf_RING/FYVE/PHD"/>
</dbReference>
<dbReference type="RefSeq" id="XP_007673366.1">
    <property type="nucleotide sequence ID" value="XM_007675176.1"/>
</dbReference>
<evidence type="ECO:0000313" key="21">
    <source>
        <dbReference type="EMBL" id="EMC99865.1"/>
    </source>
</evidence>
<feature type="compositionally biased region" description="Low complexity" evidence="18">
    <location>
        <begin position="278"/>
        <end position="304"/>
    </location>
</feature>
<dbReference type="InterPro" id="IPR001841">
    <property type="entry name" value="Znf_RING"/>
</dbReference>
<dbReference type="SUPFAM" id="SSF57903">
    <property type="entry name" value="FYVE/PHD zinc finger"/>
    <property type="match status" value="1"/>
</dbReference>
<dbReference type="AlphaFoldDB" id="M2NL37"/>
<evidence type="ECO:0000256" key="14">
    <source>
        <dbReference type="ARBA" id="ARBA00023136"/>
    </source>
</evidence>
<dbReference type="GeneID" id="19107414"/>
<dbReference type="STRING" id="717646.M2NL37"/>
<keyword evidence="8" id="KW-0519">Myristate</keyword>
<proteinExistence type="predicted"/>
<dbReference type="InterPro" id="IPR017455">
    <property type="entry name" value="Znf_FYVE-rel"/>
</dbReference>
<evidence type="ECO:0000256" key="13">
    <source>
        <dbReference type="ARBA" id="ARBA00022833"/>
    </source>
</evidence>
<dbReference type="KEGG" id="bcom:BAUCODRAFT_119431"/>
<feature type="region of interest" description="Disordered" evidence="18">
    <location>
        <begin position="260"/>
        <end position="304"/>
    </location>
</feature>
<dbReference type="Pfam" id="PF01363">
    <property type="entry name" value="FYVE"/>
    <property type="match status" value="1"/>
</dbReference>
<dbReference type="HOGENOM" id="CLU_022550_2_1_1"/>
<evidence type="ECO:0000256" key="10">
    <source>
        <dbReference type="ARBA" id="ARBA00022753"/>
    </source>
</evidence>
<dbReference type="Pfam" id="PF13639">
    <property type="entry name" value="zf-RING_2"/>
    <property type="match status" value="1"/>
</dbReference>
<evidence type="ECO:0000256" key="2">
    <source>
        <dbReference type="ARBA" id="ARBA00004170"/>
    </source>
</evidence>
<comment type="catalytic activity">
    <reaction evidence="1">
        <text>S-ubiquitinyl-[E2 ubiquitin-conjugating enzyme]-L-cysteine + [acceptor protein]-L-lysine = [E2 ubiquitin-conjugating enzyme]-L-cysteine + N(6)-ubiquitinyl-[acceptor protein]-L-lysine.</text>
        <dbReference type="EC" id="2.3.2.27"/>
    </reaction>
</comment>
<dbReference type="InterPro" id="IPR000306">
    <property type="entry name" value="Znf_FYVE"/>
</dbReference>
<dbReference type="GO" id="GO:0008270">
    <property type="term" value="F:zinc ion binding"/>
    <property type="evidence" value="ECO:0007669"/>
    <property type="project" value="UniProtKB-KW"/>
</dbReference>
<feature type="domain" description="FYVE-type" evidence="20">
    <location>
        <begin position="128"/>
        <end position="194"/>
    </location>
</feature>
<keyword evidence="15" id="KW-0458">Lysosome</keyword>
<dbReference type="EMBL" id="KB445551">
    <property type="protein sequence ID" value="EMC99865.1"/>
    <property type="molecule type" value="Genomic_DNA"/>
</dbReference>
<feature type="region of interest" description="Disordered" evidence="18">
    <location>
        <begin position="1"/>
        <end position="112"/>
    </location>
</feature>
<evidence type="ECO:0000256" key="8">
    <source>
        <dbReference type="ARBA" id="ARBA00022707"/>
    </source>
</evidence>
<comment type="pathway">
    <text evidence="5">Protein modification; protein ubiquitination.</text>
</comment>
<accession>M2NL37</accession>
<evidence type="ECO:0000256" key="6">
    <source>
        <dbReference type="ARBA" id="ARBA00012483"/>
    </source>
</evidence>
<dbReference type="Proteomes" id="UP000011761">
    <property type="component" value="Unassembled WGS sequence"/>
</dbReference>
<evidence type="ECO:0000256" key="4">
    <source>
        <dbReference type="ARBA" id="ARBA00004371"/>
    </source>
</evidence>
<evidence type="ECO:0000313" key="22">
    <source>
        <dbReference type="Proteomes" id="UP000011761"/>
    </source>
</evidence>
<dbReference type="InterPro" id="IPR051878">
    <property type="entry name" value="ZNRF_ubiq-protein_ligase"/>
</dbReference>
<dbReference type="CDD" id="cd16489">
    <property type="entry name" value="mRING-CH-C4HC2H_ZNRF"/>
    <property type="match status" value="1"/>
</dbReference>
<dbReference type="EC" id="2.3.2.27" evidence="6"/>
<evidence type="ECO:0000256" key="11">
    <source>
        <dbReference type="ARBA" id="ARBA00022771"/>
    </source>
</evidence>
<dbReference type="SUPFAM" id="SSF57850">
    <property type="entry name" value="RING/U-box"/>
    <property type="match status" value="1"/>
</dbReference>
<gene>
    <name evidence="21" type="ORF">BAUCODRAFT_119431</name>
</gene>
<evidence type="ECO:0000259" key="19">
    <source>
        <dbReference type="PROSITE" id="PS50089"/>
    </source>
</evidence>
<sequence length="376" mass="40730">MSHPRKTPSNQPGLAAPQPPTPEERSSSAERKRRHTGSNEPGRRPCPYPYATSATSGSSSRTIRPAAMSAASAPNQPGRSLETAIDLTTPPRQRTAVPPRLSSVDDTGASGLSLRRGSDIVLPKWQPDSEVTRCPVCQTEFSFWYRKHHCRKCGRVPPNPYEEAGLSSPAASEPDSPFSRALGGGEVVRVCNPCVPDPWTPDAAPTRSAGPSTQMPVPPPPPPPRRQIREEDECPVCGNEMPPGEQVREKHIQECIATRFSSTPSTSTAAHPPPIPQTSTGAEAAASTSAPSDAASSRPRSTSYRPRGMFVYRAGEKDCIDDSGQQTECVICFEEFQPGDELGRMECLCKFHRACLRQWWDTKGVGNCPTHTLPTE</sequence>
<dbReference type="GO" id="GO:0043161">
    <property type="term" value="P:proteasome-mediated ubiquitin-dependent protein catabolic process"/>
    <property type="evidence" value="ECO:0007669"/>
    <property type="project" value="TreeGrafter"/>
</dbReference>
<evidence type="ECO:0000256" key="17">
    <source>
        <dbReference type="PROSITE-ProRule" id="PRU00175"/>
    </source>
</evidence>
<feature type="region of interest" description="Disordered" evidence="18">
    <location>
        <begin position="199"/>
        <end position="229"/>
    </location>
</feature>
<organism evidence="21 22">
    <name type="scientific">Baudoinia panamericana (strain UAMH 10762)</name>
    <name type="common">Angels' share fungus</name>
    <name type="synonym">Baudoinia compniacensis (strain UAMH 10762)</name>
    <dbReference type="NCBI Taxonomy" id="717646"/>
    <lineage>
        <taxon>Eukaryota</taxon>
        <taxon>Fungi</taxon>
        <taxon>Dikarya</taxon>
        <taxon>Ascomycota</taxon>
        <taxon>Pezizomycotina</taxon>
        <taxon>Dothideomycetes</taxon>
        <taxon>Dothideomycetidae</taxon>
        <taxon>Mycosphaerellales</taxon>
        <taxon>Teratosphaeriaceae</taxon>
        <taxon>Baudoinia</taxon>
    </lineage>
</organism>
<keyword evidence="14" id="KW-0472">Membrane</keyword>
<evidence type="ECO:0000256" key="3">
    <source>
        <dbReference type="ARBA" id="ARBA00004177"/>
    </source>
</evidence>
<dbReference type="PANTHER" id="PTHR46661:SF4">
    <property type="entry name" value="RING-TYPE DOMAIN-CONTAINING PROTEIN"/>
    <property type="match status" value="1"/>
</dbReference>
<keyword evidence="9" id="KW-0479">Metal-binding</keyword>
<feature type="compositionally biased region" description="Low complexity" evidence="18">
    <location>
        <begin position="260"/>
        <end position="270"/>
    </location>
</feature>
<reference evidence="21 22" key="1">
    <citation type="journal article" date="2012" name="PLoS Pathog.">
        <title>Diverse lifestyles and strategies of plant pathogenesis encoded in the genomes of eighteen Dothideomycetes fungi.</title>
        <authorList>
            <person name="Ohm R.A."/>
            <person name="Feau N."/>
            <person name="Henrissat B."/>
            <person name="Schoch C.L."/>
            <person name="Horwitz B.A."/>
            <person name="Barry K.W."/>
            <person name="Condon B.J."/>
            <person name="Copeland A.C."/>
            <person name="Dhillon B."/>
            <person name="Glaser F."/>
            <person name="Hesse C.N."/>
            <person name="Kosti I."/>
            <person name="LaButti K."/>
            <person name="Lindquist E.A."/>
            <person name="Lucas S."/>
            <person name="Salamov A.A."/>
            <person name="Bradshaw R.E."/>
            <person name="Ciuffetti L."/>
            <person name="Hamelin R.C."/>
            <person name="Kema G.H.J."/>
            <person name="Lawrence C."/>
            <person name="Scott J.A."/>
            <person name="Spatafora J.W."/>
            <person name="Turgeon B.G."/>
            <person name="de Wit P.J.G.M."/>
            <person name="Zhong S."/>
            <person name="Goodwin S.B."/>
            <person name="Grigoriev I.V."/>
        </authorList>
    </citation>
    <scope>NUCLEOTIDE SEQUENCE [LARGE SCALE GENOMIC DNA]</scope>
    <source>
        <strain evidence="21 22">UAMH 10762</strain>
    </source>
</reference>
<comment type="subcellular location">
    <subcellularLocation>
        <location evidence="3">Endosome</location>
    </subcellularLocation>
    <subcellularLocation>
        <location evidence="4">Lysosome</location>
    </subcellularLocation>
    <subcellularLocation>
        <location evidence="2">Membrane</location>
        <topology evidence="2">Peripheral membrane protein</topology>
    </subcellularLocation>
</comment>
<dbReference type="OrthoDB" id="660555at2759"/>
<dbReference type="GO" id="GO:0016020">
    <property type="term" value="C:membrane"/>
    <property type="evidence" value="ECO:0007669"/>
    <property type="project" value="UniProtKB-SubCell"/>
</dbReference>
<keyword evidence="11 17" id="KW-0863">Zinc-finger</keyword>
<dbReference type="GO" id="GO:0070936">
    <property type="term" value="P:protein K48-linked ubiquitination"/>
    <property type="evidence" value="ECO:0007669"/>
    <property type="project" value="TreeGrafter"/>
</dbReference>